<keyword evidence="2" id="KW-1185">Reference proteome</keyword>
<accession>A0A2T2NK56</accession>
<dbReference type="AlphaFoldDB" id="A0A2T2NK56"/>
<name>A0A2T2NK56_CORCC</name>
<protein>
    <submittedName>
        <fullName evidence="1">Uncharacterized protein</fullName>
    </submittedName>
</protein>
<dbReference type="EMBL" id="KZ678136">
    <property type="protein sequence ID" value="PSN65739.1"/>
    <property type="molecule type" value="Genomic_DNA"/>
</dbReference>
<gene>
    <name evidence="1" type="ORF">BS50DRAFT_396869</name>
</gene>
<organism evidence="1 2">
    <name type="scientific">Corynespora cassiicola Philippines</name>
    <dbReference type="NCBI Taxonomy" id="1448308"/>
    <lineage>
        <taxon>Eukaryota</taxon>
        <taxon>Fungi</taxon>
        <taxon>Dikarya</taxon>
        <taxon>Ascomycota</taxon>
        <taxon>Pezizomycotina</taxon>
        <taxon>Dothideomycetes</taxon>
        <taxon>Pleosporomycetidae</taxon>
        <taxon>Pleosporales</taxon>
        <taxon>Corynesporascaceae</taxon>
        <taxon>Corynespora</taxon>
    </lineage>
</organism>
<reference evidence="1 2" key="1">
    <citation type="journal article" date="2018" name="Front. Microbiol.">
        <title>Genome-Wide Analysis of Corynespora cassiicola Leaf Fall Disease Putative Effectors.</title>
        <authorList>
            <person name="Lopez D."/>
            <person name="Ribeiro S."/>
            <person name="Label P."/>
            <person name="Fumanal B."/>
            <person name="Venisse J.S."/>
            <person name="Kohler A."/>
            <person name="de Oliveira R.R."/>
            <person name="Labutti K."/>
            <person name="Lipzen A."/>
            <person name="Lail K."/>
            <person name="Bauer D."/>
            <person name="Ohm R.A."/>
            <person name="Barry K.W."/>
            <person name="Spatafora J."/>
            <person name="Grigoriev I.V."/>
            <person name="Martin F.M."/>
            <person name="Pujade-Renaud V."/>
        </authorList>
    </citation>
    <scope>NUCLEOTIDE SEQUENCE [LARGE SCALE GENOMIC DNA]</scope>
    <source>
        <strain evidence="1 2">Philippines</strain>
    </source>
</reference>
<sequence>MGRLLSKARPARRWPCFCSLHGATPLTGGQAGRLRRMAAGWASGFVMSRPWCGPWGFIVIVEASNKGPDCAVRLSWGRRFVGHVGHAGRQPAGWPSAHLPRKKQAVMLLRAACCGCESIVDSTRRRLRRAG</sequence>
<dbReference type="Proteomes" id="UP000240883">
    <property type="component" value="Unassembled WGS sequence"/>
</dbReference>
<evidence type="ECO:0000313" key="2">
    <source>
        <dbReference type="Proteomes" id="UP000240883"/>
    </source>
</evidence>
<proteinExistence type="predicted"/>
<evidence type="ECO:0000313" key="1">
    <source>
        <dbReference type="EMBL" id="PSN65739.1"/>
    </source>
</evidence>